<dbReference type="OrthoDB" id="2067629at2"/>
<keyword evidence="3" id="KW-1185">Reference proteome</keyword>
<dbReference type="Proteomes" id="UP000198806">
    <property type="component" value="Unassembled WGS sequence"/>
</dbReference>
<name>A0A1I5EWK1_9FIRM</name>
<evidence type="ECO:0000313" key="2">
    <source>
        <dbReference type="EMBL" id="SFO15908.1"/>
    </source>
</evidence>
<dbReference type="RefSeq" id="WP_091685946.1">
    <property type="nucleotide sequence ID" value="NZ_BAABFM010000085.1"/>
</dbReference>
<evidence type="ECO:0000256" key="1">
    <source>
        <dbReference type="SAM" id="Phobius"/>
    </source>
</evidence>
<dbReference type="EMBL" id="FOWD01000011">
    <property type="protein sequence ID" value="SFO15908.1"/>
    <property type="molecule type" value="Genomic_DNA"/>
</dbReference>
<organism evidence="2 3">
    <name type="scientific">Anaerocolumna aminovalerica</name>
    <dbReference type="NCBI Taxonomy" id="1527"/>
    <lineage>
        <taxon>Bacteria</taxon>
        <taxon>Bacillati</taxon>
        <taxon>Bacillota</taxon>
        <taxon>Clostridia</taxon>
        <taxon>Lachnospirales</taxon>
        <taxon>Lachnospiraceae</taxon>
        <taxon>Anaerocolumna</taxon>
    </lineage>
</organism>
<evidence type="ECO:0000313" key="3">
    <source>
        <dbReference type="Proteomes" id="UP000198806"/>
    </source>
</evidence>
<feature type="transmembrane region" description="Helical" evidence="1">
    <location>
        <begin position="127"/>
        <end position="146"/>
    </location>
</feature>
<sequence length="186" mass="21905">MGESQNQVNGFIFNTNEDFSRAKEEQEVIDHFKTKVDLSDPNDTLKLYNRFIEKNTFQTPVGYLFLKELQESILKSGIIKPEEMQKINYISQNPSTKTVKKEVDSLALNKYKEMVQNLKIKLRNSRIINLFFLVIVIAMIIIAIYSDKTVFTNFENEVIDHYASWEEELKLKEKELEEREAKLNKE</sequence>
<keyword evidence="1" id="KW-0472">Membrane</keyword>
<dbReference type="STRING" id="1527.SAMN04489757_11142"/>
<accession>A0A1I5EWK1</accession>
<protein>
    <submittedName>
        <fullName evidence="2">Uncharacterized protein</fullName>
    </submittedName>
</protein>
<reference evidence="2 3" key="1">
    <citation type="submission" date="2016-10" db="EMBL/GenBank/DDBJ databases">
        <authorList>
            <person name="de Groot N.N."/>
        </authorList>
    </citation>
    <scope>NUCLEOTIDE SEQUENCE [LARGE SCALE GENOMIC DNA]</scope>
    <source>
        <strain evidence="2 3">DSM 1283</strain>
    </source>
</reference>
<keyword evidence="1" id="KW-1133">Transmembrane helix</keyword>
<dbReference type="AlphaFoldDB" id="A0A1I5EWK1"/>
<gene>
    <name evidence="2" type="ORF">SAMN04489757_11142</name>
</gene>
<keyword evidence="1" id="KW-0812">Transmembrane</keyword>
<proteinExistence type="predicted"/>